<evidence type="ECO:0000313" key="2">
    <source>
        <dbReference type="Proteomes" id="UP000284109"/>
    </source>
</evidence>
<proteinExistence type="predicted"/>
<protein>
    <submittedName>
        <fullName evidence="1">Histidine phosphatase family protein</fullName>
    </submittedName>
</protein>
<keyword evidence="2" id="KW-1185">Reference proteome</keyword>
<dbReference type="PANTHER" id="PTHR48100">
    <property type="entry name" value="BROAD-SPECIFICITY PHOSPHATASE YOR283W-RELATED"/>
    <property type="match status" value="1"/>
</dbReference>
<dbReference type="GO" id="GO:0016791">
    <property type="term" value="F:phosphatase activity"/>
    <property type="evidence" value="ECO:0007669"/>
    <property type="project" value="TreeGrafter"/>
</dbReference>
<dbReference type="EMBL" id="QOCR01000001">
    <property type="protein sequence ID" value="RHW52341.1"/>
    <property type="molecule type" value="Genomic_DNA"/>
</dbReference>
<comment type="caution">
    <text evidence="1">The sequence shown here is derived from an EMBL/GenBank/DDBJ whole genome shotgun (WGS) entry which is preliminary data.</text>
</comment>
<dbReference type="AlphaFoldDB" id="A0A347ST99"/>
<evidence type="ECO:0000313" key="1">
    <source>
        <dbReference type="EMBL" id="RHW52341.1"/>
    </source>
</evidence>
<dbReference type="OrthoDB" id="9782128at2"/>
<name>A0A347ST99_9LACO</name>
<dbReference type="PROSITE" id="PS00175">
    <property type="entry name" value="PG_MUTASE"/>
    <property type="match status" value="1"/>
</dbReference>
<dbReference type="Gene3D" id="3.40.50.1240">
    <property type="entry name" value="Phosphoglycerate mutase-like"/>
    <property type="match status" value="1"/>
</dbReference>
<dbReference type="Proteomes" id="UP000284109">
    <property type="component" value="Unassembled WGS sequence"/>
</dbReference>
<dbReference type="InterPro" id="IPR001345">
    <property type="entry name" value="PG/BPGM_mutase_AS"/>
</dbReference>
<accession>A0A347ST99</accession>
<dbReference type="KEGG" id="lbm:DS830_07100"/>
<reference evidence="1 2" key="1">
    <citation type="submission" date="2018-07" db="EMBL/GenBank/DDBJ databases">
        <title>Genome sequences of six Lactobacillus spp. isolated from bumble bee guts.</title>
        <authorList>
            <person name="Motta E.V.S."/>
            <person name="Moran N.A."/>
        </authorList>
    </citation>
    <scope>NUCLEOTIDE SEQUENCE [LARGE SCALE GENOMIC DNA]</scope>
    <source>
        <strain evidence="1 2">BI-1.1</strain>
    </source>
</reference>
<organism evidence="1 2">
    <name type="scientific">Bombilactobacillus bombi</name>
    <dbReference type="NCBI Taxonomy" id="1303590"/>
    <lineage>
        <taxon>Bacteria</taxon>
        <taxon>Bacillati</taxon>
        <taxon>Bacillota</taxon>
        <taxon>Bacilli</taxon>
        <taxon>Lactobacillales</taxon>
        <taxon>Lactobacillaceae</taxon>
        <taxon>Bombilactobacillus</taxon>
    </lineage>
</organism>
<gene>
    <name evidence="1" type="ORF">DS831_03175</name>
</gene>
<dbReference type="SUPFAM" id="SSF53254">
    <property type="entry name" value="Phosphoglycerate mutase-like"/>
    <property type="match status" value="1"/>
</dbReference>
<dbReference type="SMART" id="SM00855">
    <property type="entry name" value="PGAM"/>
    <property type="match status" value="1"/>
</dbReference>
<dbReference type="CDD" id="cd07067">
    <property type="entry name" value="HP_PGM_like"/>
    <property type="match status" value="1"/>
</dbReference>
<dbReference type="InterPro" id="IPR013078">
    <property type="entry name" value="His_Pase_superF_clade-1"/>
</dbReference>
<dbReference type="RefSeq" id="WP_118900284.1">
    <property type="nucleotide sequence ID" value="NZ_CP031513.1"/>
</dbReference>
<dbReference type="Pfam" id="PF00300">
    <property type="entry name" value="His_Phos_1"/>
    <property type="match status" value="1"/>
</dbReference>
<dbReference type="InterPro" id="IPR050275">
    <property type="entry name" value="PGM_Phosphatase"/>
</dbReference>
<dbReference type="InterPro" id="IPR029033">
    <property type="entry name" value="His_PPase_superfam"/>
</dbReference>
<sequence>MIDIYIVRHGETDTNKDGKINGASTDLPLNDLGKRQAQALHESFDINKIDRVYSSPMKRARQTAEIINNNHCKIQIDDRLQEIDYGDWDGLPADEVHAKYPQAFDDQGYLRDNYSDFCNGESYQHLAQRLQAFWQDLVTDNHDNAVLLVCHGTVSRSLVQTVLGISDISQVMQVRNAGVISLRADEKTGKAFLRYYNRIAPAEFFIR</sequence>